<gene>
    <name evidence="2" type="ORF">L873DRAFT_1810829</name>
</gene>
<feature type="compositionally biased region" description="Pro residues" evidence="1">
    <location>
        <begin position="211"/>
        <end position="224"/>
    </location>
</feature>
<dbReference type="Proteomes" id="UP000276215">
    <property type="component" value="Unassembled WGS sequence"/>
</dbReference>
<sequence>MTWVNTQEPLGTGCYGVPQAHGPGADVAHAEIPEPTIYDLYAIKCAEQQKAMERAAFMTDKAWNYFEQMGPLEMASMADLSPTVFGSSTGANLETPEFGKPEGLPVSRTPPNHLRRPVDSDLTTPASPVFQKFTFPNPSEFNVHDLRNEHLFTPSPRAPGSSPPRFVLHIRRSMGSKNRGEIKTQPAAIAEPRRVGISAHLNLPSQAPTNPVWPTPGPETPPSSPWAYSVDTPSPCELVHKRQLKNRRAKLLAAQEQARIAEVNEEEELRGDFASVPRYLY</sequence>
<reference evidence="2 3" key="1">
    <citation type="journal article" date="2018" name="Nat. Ecol. Evol.">
        <title>Pezizomycetes genomes reveal the molecular basis of ectomycorrhizal truffle lifestyle.</title>
        <authorList>
            <person name="Murat C."/>
            <person name="Payen T."/>
            <person name="Noel B."/>
            <person name="Kuo A."/>
            <person name="Morin E."/>
            <person name="Chen J."/>
            <person name="Kohler A."/>
            <person name="Krizsan K."/>
            <person name="Balestrini R."/>
            <person name="Da Silva C."/>
            <person name="Montanini B."/>
            <person name="Hainaut M."/>
            <person name="Levati E."/>
            <person name="Barry K.W."/>
            <person name="Belfiori B."/>
            <person name="Cichocki N."/>
            <person name="Clum A."/>
            <person name="Dockter R.B."/>
            <person name="Fauchery L."/>
            <person name="Guy J."/>
            <person name="Iotti M."/>
            <person name="Le Tacon F."/>
            <person name="Lindquist E.A."/>
            <person name="Lipzen A."/>
            <person name="Malagnac F."/>
            <person name="Mello A."/>
            <person name="Molinier V."/>
            <person name="Miyauchi S."/>
            <person name="Poulain J."/>
            <person name="Riccioni C."/>
            <person name="Rubini A."/>
            <person name="Sitrit Y."/>
            <person name="Splivallo R."/>
            <person name="Traeger S."/>
            <person name="Wang M."/>
            <person name="Zifcakova L."/>
            <person name="Wipf D."/>
            <person name="Zambonelli A."/>
            <person name="Paolocci F."/>
            <person name="Nowrousian M."/>
            <person name="Ottonello S."/>
            <person name="Baldrian P."/>
            <person name="Spatafora J.W."/>
            <person name="Henrissat B."/>
            <person name="Nagy L.G."/>
            <person name="Aury J.M."/>
            <person name="Wincker P."/>
            <person name="Grigoriev I.V."/>
            <person name="Bonfante P."/>
            <person name="Martin F.M."/>
        </authorList>
    </citation>
    <scope>NUCLEOTIDE SEQUENCE [LARGE SCALE GENOMIC DNA]</scope>
    <source>
        <strain evidence="2 3">120613-1</strain>
    </source>
</reference>
<keyword evidence="3" id="KW-1185">Reference proteome</keyword>
<accession>A0A3N4JEV1</accession>
<dbReference type="AlphaFoldDB" id="A0A3N4JEV1"/>
<evidence type="ECO:0000313" key="3">
    <source>
        <dbReference type="Proteomes" id="UP000276215"/>
    </source>
</evidence>
<proteinExistence type="predicted"/>
<feature type="region of interest" description="Disordered" evidence="1">
    <location>
        <begin position="94"/>
        <end position="123"/>
    </location>
</feature>
<dbReference type="EMBL" id="ML120411">
    <property type="protein sequence ID" value="RPA96779.1"/>
    <property type="molecule type" value="Genomic_DNA"/>
</dbReference>
<protein>
    <submittedName>
        <fullName evidence="2">Uncharacterized protein</fullName>
    </submittedName>
</protein>
<name>A0A3N4JEV1_9PEZI</name>
<organism evidence="2 3">
    <name type="scientific">Choiromyces venosus 120613-1</name>
    <dbReference type="NCBI Taxonomy" id="1336337"/>
    <lineage>
        <taxon>Eukaryota</taxon>
        <taxon>Fungi</taxon>
        <taxon>Dikarya</taxon>
        <taxon>Ascomycota</taxon>
        <taxon>Pezizomycotina</taxon>
        <taxon>Pezizomycetes</taxon>
        <taxon>Pezizales</taxon>
        <taxon>Tuberaceae</taxon>
        <taxon>Choiromyces</taxon>
    </lineage>
</organism>
<evidence type="ECO:0000313" key="2">
    <source>
        <dbReference type="EMBL" id="RPA96779.1"/>
    </source>
</evidence>
<feature type="region of interest" description="Disordered" evidence="1">
    <location>
        <begin position="205"/>
        <end position="226"/>
    </location>
</feature>
<evidence type="ECO:0000256" key="1">
    <source>
        <dbReference type="SAM" id="MobiDB-lite"/>
    </source>
</evidence>